<evidence type="ECO:0000313" key="1">
    <source>
        <dbReference type="EMBL" id="OHX39206.1"/>
    </source>
</evidence>
<proteinExistence type="predicted"/>
<accession>A0ABX3CJA4</accession>
<keyword evidence="2" id="KW-1185">Reference proteome</keyword>
<dbReference type="EMBL" id="MBRJ01000078">
    <property type="protein sequence ID" value="OHX39206.1"/>
    <property type="molecule type" value="Genomic_DNA"/>
</dbReference>
<name>A0ABX3CJA4_9BACI</name>
<protein>
    <submittedName>
        <fullName evidence="1">Uncharacterized protein</fullName>
    </submittedName>
</protein>
<evidence type="ECO:0000313" key="2">
    <source>
        <dbReference type="Proteomes" id="UP000180194"/>
    </source>
</evidence>
<gene>
    <name evidence="1" type="ORF">BBV17_03655</name>
</gene>
<reference evidence="1 2" key="1">
    <citation type="submission" date="2016-07" db="EMBL/GenBank/DDBJ databases">
        <title>Bacillus oceanisediminis whole genome.</title>
        <authorList>
            <person name="Pal Y."/>
            <person name="Verma A."/>
            <person name="Mual P."/>
            <person name="Srinivasan K."/>
        </authorList>
    </citation>
    <scope>NUCLEOTIDE SEQUENCE [LARGE SCALE GENOMIC DNA]</scope>
    <source>
        <strain evidence="1 2">Bhandara28</strain>
    </source>
</reference>
<dbReference type="Proteomes" id="UP000180194">
    <property type="component" value="Unassembled WGS sequence"/>
</dbReference>
<comment type="caution">
    <text evidence="1">The sequence shown here is derived from an EMBL/GenBank/DDBJ whole genome shotgun (WGS) entry which is preliminary data.</text>
</comment>
<organism evidence="1 2">
    <name type="scientific">Cytobacillus oceanisediminis</name>
    <dbReference type="NCBI Taxonomy" id="665099"/>
    <lineage>
        <taxon>Bacteria</taxon>
        <taxon>Bacillati</taxon>
        <taxon>Bacillota</taxon>
        <taxon>Bacilli</taxon>
        <taxon>Bacillales</taxon>
        <taxon>Bacillaceae</taxon>
        <taxon>Cytobacillus</taxon>
    </lineage>
</organism>
<sequence>MYFNRKKGAIFSPEDEKLLPFYNLLEKYQKSLDGSQIYADMVEVYESLETDLKEEKANEPTIRAV</sequence>
<dbReference type="RefSeq" id="WP_071160196.1">
    <property type="nucleotide sequence ID" value="NZ_MBRJ01000078.1"/>
</dbReference>